<dbReference type="CDD" id="cd01040">
    <property type="entry name" value="Mb-like"/>
    <property type="match status" value="1"/>
</dbReference>
<dbReference type="GO" id="GO:0005344">
    <property type="term" value="F:oxygen carrier activity"/>
    <property type="evidence" value="ECO:0007669"/>
    <property type="project" value="UniProtKB-KW"/>
</dbReference>
<dbReference type="GO" id="GO:0019825">
    <property type="term" value="F:oxygen binding"/>
    <property type="evidence" value="ECO:0007669"/>
    <property type="project" value="InterPro"/>
</dbReference>
<feature type="domain" description="Globin" evidence="7">
    <location>
        <begin position="25"/>
        <end position="169"/>
    </location>
</feature>
<evidence type="ECO:0000256" key="1">
    <source>
        <dbReference type="ARBA" id="ARBA00022448"/>
    </source>
</evidence>
<dbReference type="GO" id="GO:0046872">
    <property type="term" value="F:metal ion binding"/>
    <property type="evidence" value="ECO:0007669"/>
    <property type="project" value="UniProtKB-KW"/>
</dbReference>
<dbReference type="InterPro" id="IPR000971">
    <property type="entry name" value="Globin"/>
</dbReference>
<name>A0A182IYR6_ANOAO</name>
<dbReference type="STRING" id="41427.A0A182IYR6"/>
<dbReference type="GO" id="GO:0020037">
    <property type="term" value="F:heme binding"/>
    <property type="evidence" value="ECO:0007669"/>
    <property type="project" value="InterPro"/>
</dbReference>
<organism evidence="8">
    <name type="scientific">Anopheles atroparvus</name>
    <name type="common">European mosquito</name>
    <dbReference type="NCBI Taxonomy" id="41427"/>
    <lineage>
        <taxon>Eukaryota</taxon>
        <taxon>Metazoa</taxon>
        <taxon>Ecdysozoa</taxon>
        <taxon>Arthropoda</taxon>
        <taxon>Hexapoda</taxon>
        <taxon>Insecta</taxon>
        <taxon>Pterygota</taxon>
        <taxon>Neoptera</taxon>
        <taxon>Endopterygota</taxon>
        <taxon>Diptera</taxon>
        <taxon>Nematocera</taxon>
        <taxon>Culicoidea</taxon>
        <taxon>Culicidae</taxon>
        <taxon>Anophelinae</taxon>
        <taxon>Anopheles</taxon>
    </lineage>
</organism>
<accession>A0A182IYR6</accession>
<dbReference type="PROSITE" id="PS01033">
    <property type="entry name" value="GLOBIN"/>
    <property type="match status" value="1"/>
</dbReference>
<keyword evidence="5" id="KW-0408">Iron</keyword>
<protein>
    <recommendedName>
        <fullName evidence="7">Globin domain-containing protein</fullName>
    </recommendedName>
</protein>
<evidence type="ECO:0000256" key="6">
    <source>
        <dbReference type="RuleBase" id="RU000356"/>
    </source>
</evidence>
<keyword evidence="3 6" id="KW-0561">Oxygen transport</keyword>
<dbReference type="SUPFAM" id="SSF46458">
    <property type="entry name" value="Globin-like"/>
    <property type="match status" value="1"/>
</dbReference>
<keyword evidence="4" id="KW-0479">Metal-binding</keyword>
<dbReference type="PANTHER" id="PTHR47217:SF1">
    <property type="entry name" value="GLOBIN-LIKE PROTEIN"/>
    <property type="match status" value="1"/>
</dbReference>
<dbReference type="Pfam" id="PF00042">
    <property type="entry name" value="Globin"/>
    <property type="match status" value="1"/>
</dbReference>
<dbReference type="PANTHER" id="PTHR47217">
    <property type="entry name" value="GLOBIN-LIKE PROTEIN"/>
    <property type="match status" value="1"/>
</dbReference>
<evidence type="ECO:0000259" key="7">
    <source>
        <dbReference type="PROSITE" id="PS01033"/>
    </source>
</evidence>
<dbReference type="EnsemblMetazoa" id="AATE008080-RA">
    <property type="protein sequence ID" value="AATE008080-PA.1"/>
    <property type="gene ID" value="AATE008080"/>
</dbReference>
<keyword evidence="2 6" id="KW-0349">Heme</keyword>
<dbReference type="InterPro" id="IPR012292">
    <property type="entry name" value="Globin/Proto"/>
</dbReference>
<reference evidence="8" key="1">
    <citation type="submission" date="2022-08" db="UniProtKB">
        <authorList>
            <consortium name="EnsemblMetazoa"/>
        </authorList>
    </citation>
    <scope>IDENTIFICATION</scope>
    <source>
        <strain evidence="8">EBRO</strain>
    </source>
</reference>
<keyword evidence="1 6" id="KW-0813">Transport</keyword>
<evidence type="ECO:0000256" key="5">
    <source>
        <dbReference type="ARBA" id="ARBA00023004"/>
    </source>
</evidence>
<dbReference type="InterPro" id="IPR009050">
    <property type="entry name" value="Globin-like_sf"/>
</dbReference>
<evidence type="ECO:0000256" key="2">
    <source>
        <dbReference type="ARBA" id="ARBA00022617"/>
    </source>
</evidence>
<dbReference type="AlphaFoldDB" id="A0A182IYR6"/>
<dbReference type="Gene3D" id="1.10.490.10">
    <property type="entry name" value="Globins"/>
    <property type="match status" value="1"/>
</dbReference>
<evidence type="ECO:0000313" key="8">
    <source>
        <dbReference type="EnsemblMetazoa" id="AATE008080-PA.1"/>
    </source>
</evidence>
<evidence type="ECO:0000256" key="3">
    <source>
        <dbReference type="ARBA" id="ARBA00022621"/>
    </source>
</evidence>
<sequence length="169" mass="18798">MSGPTSLVAAEEEEQTNYHTPDETGLTKSQKVALIAAWSIVKKDLVTHGRNIFVIFFEEYPQYLDYFDFSASDATGDLGENRSLHAHALNVMNFIGTLIDYGLNDPDLLKCSLARLVRNHRRRNVTKEDVGAVGGVIMRYCLKALEQHRSKTLEDAFGAFLGTVAAAFE</sequence>
<dbReference type="VEuPathDB" id="VectorBase:AATE008080"/>
<evidence type="ECO:0000256" key="4">
    <source>
        <dbReference type="ARBA" id="ARBA00022723"/>
    </source>
</evidence>
<comment type="similarity">
    <text evidence="6">Belongs to the globin family.</text>
</comment>
<proteinExistence type="inferred from homology"/>
<dbReference type="InterPro" id="IPR044399">
    <property type="entry name" value="Mb-like_M"/>
</dbReference>